<gene>
    <name evidence="5" type="ORF">HKW66_Vig0248410</name>
</gene>
<keyword evidence="3" id="KW-0175">Coiled coil</keyword>
<dbReference type="Proteomes" id="UP000743370">
    <property type="component" value="Unassembled WGS sequence"/>
</dbReference>
<dbReference type="InterPro" id="IPR027417">
    <property type="entry name" value="P-loop_NTPase"/>
</dbReference>
<dbReference type="GO" id="GO:0043531">
    <property type="term" value="F:ADP binding"/>
    <property type="evidence" value="ECO:0007669"/>
    <property type="project" value="InterPro"/>
</dbReference>
<dbReference type="Pfam" id="PF23247">
    <property type="entry name" value="LRR_RPS2"/>
    <property type="match status" value="7"/>
</dbReference>
<keyword evidence="2" id="KW-0611">Plant defense</keyword>
<feature type="domain" description="AAA+ ATPase" evidence="4">
    <location>
        <begin position="170"/>
        <end position="315"/>
    </location>
</feature>
<dbReference type="SUPFAM" id="SSF52058">
    <property type="entry name" value="L domain-like"/>
    <property type="match status" value="4"/>
</dbReference>
<dbReference type="InterPro" id="IPR002182">
    <property type="entry name" value="NB-ARC"/>
</dbReference>
<dbReference type="InterPro" id="IPR003593">
    <property type="entry name" value="AAA+_ATPase"/>
</dbReference>
<dbReference type="SMART" id="SM00382">
    <property type="entry name" value="AAA"/>
    <property type="match status" value="1"/>
</dbReference>
<dbReference type="SUPFAM" id="SSF52047">
    <property type="entry name" value="RNI-like"/>
    <property type="match status" value="2"/>
</dbReference>
<proteinExistence type="inferred from homology"/>
<dbReference type="SUPFAM" id="SSF52540">
    <property type="entry name" value="P-loop containing nucleoside triphosphate hydrolases"/>
    <property type="match status" value="1"/>
</dbReference>
<accession>A0A8T0JTY1</accession>
<comment type="similarity">
    <text evidence="1">Belongs to the disease resistance NB-LRR family.</text>
</comment>
<dbReference type="Gene3D" id="3.80.10.10">
    <property type="entry name" value="Ribonuclease Inhibitor"/>
    <property type="match status" value="8"/>
</dbReference>
<dbReference type="InterPro" id="IPR032675">
    <property type="entry name" value="LRR_dom_sf"/>
</dbReference>
<dbReference type="Pfam" id="PF00931">
    <property type="entry name" value="NB-ARC"/>
    <property type="match status" value="1"/>
</dbReference>
<protein>
    <submittedName>
        <fullName evidence="5">Disease resistance protein</fullName>
    </submittedName>
</protein>
<dbReference type="EMBL" id="JABFOF010000009">
    <property type="protein sequence ID" value="KAG2380647.1"/>
    <property type="molecule type" value="Genomic_DNA"/>
</dbReference>
<reference evidence="5 6" key="1">
    <citation type="submission" date="2020-05" db="EMBL/GenBank/DDBJ databases">
        <title>Vigna angularis (adzuki bean) Var. LongXiaoDou No. 4 denovo assembly.</title>
        <authorList>
            <person name="Xiang H."/>
        </authorList>
    </citation>
    <scope>NUCLEOTIDE SEQUENCE [LARGE SCALE GENOMIC DNA]</scope>
    <source>
        <tissue evidence="5">Leaf</tissue>
    </source>
</reference>
<evidence type="ECO:0000256" key="3">
    <source>
        <dbReference type="SAM" id="Coils"/>
    </source>
</evidence>
<sequence length="2504" mass="288270">METVFKIIDPVIVFLWGHGIKQVTYIFGYTKNLEELNKKVKRLGEEKERLDRQCIEARKKGHIVEARVEEWFGEVDEFETSVENYRKNAGHKKTRGLYYLLPYYRHTLGRQAKKMEMEALRLTEESKVDEVSHAEKVTSFDLTSSNSGYIEFDSRKSIVEDIMTKLKDPNMKIIGLHGSQGMGKSTLIRKIAKKAKDEGLFDRVAEIDVTVNPNPLKIQEDIAHVLGLSLAGEGENVRAYYLRRWLKIENPSILIILDNLHEKLDLNRLGIPVDDDYDLRKKNQLSIRSSTQGSKKNSDHTEEAATVKQDVGKYLEKANFLGDYKGYKVLLSSRYKEVFLDEVDVESKFSLQELDDNDALILFEKVTGGDNKISMPKEEIQNYCTGLPMRIVNFAEAFKKWSELENKPTMDKFKNQGLVEWNKSLEIPNNIKYDLPKNEELKFIFFLCAQMGHLPLVNDLVKYCFGLGILEGVSSLSAAREKINESIQELKNMSLVSYKNPNVHFNMSHMVRDYALSNAPMDQNVFDFRDGKLDYWPNLEKCISISICNSDITDGFPKVINCPQLKFLKIETKDPSLEIPKSFFSSMKNLLVLILTGFHLSSLPNSIEDLLNLRMLSLERCTLDCNLSVVRKFKKLRILSFSGSQLKNLPIELRYLDKLRLLDISDCFELEIIPPNLISNLTCLEELYIRKSLIEMLKEREESKGHNAFLSELANLHQLKVVDLSIPCVSILPDHLFFDRLKDYKIEIGDFEIFSVGEFKMPNKYEELKVLALQVKDDTDIHSYEGIKLLFKTTQSLLLGNVGVQNVVNELNIDGFQDLKHLSIINNNDIKYVNSTDLSNCVNIFPNLESLCLYNMMNLKMICDGPMTLESFAKLKTIKVEMCYQLETLFSFYAIKTSTSSRTSEIFECNSYTKNFLASLEMIEVCECKSLKEILQIPIDYDKVEFLKLRTLTLQSLPSFTCFNTKVKRSCWPHAMEAQTTNRAHTEISTEEDDHSDNASPLFGELVEVPNIENLNLSSLNIHKIWSNQHLSSFQNLISSLKKLKSLIISGCPIMENIFEIEGINAHKLEEIHLSDMKRLKDIWHTKVNIDSFSSLISVNIEECNQLDKIFPSHMEGWFESLINLKVSNCKHVKVIFEVSDSEEIDVSGGIDTNLQVILLKDLPKLKELWSKDPHGILNFKKLRTIDVSNCDELKNLFPASMAKDVSKLERISILHCKKMEEIVSSKDASEANNDPLEFPELTYVRLHELENIKQFYKGRHPIKCPKLKELSMDKCMMLKTFQQKTSEEKFVFSAEAVFPNLEYMEIHFEEPQILLSKIQMHNLKELIILNAIQPSDLSYPILYKMPNLEKLTLTSYDYESLESLQSTNIGQQDRLGVVVRLKQLFIRSSDIKDLGFERYKVLQRLEVLSLEFCYELETLAPSSVSLSYLTYLELKACNGLRNLMASSTAQSMVQLKTMKVINCNNLKEIVSNEKNEEGKVKKIVFSKLISIELVRLKNLASFCSYKDYEFEFPSLEILIVRECLKMEKFSEKRAIAPKLKDVFGVEGDQKAKWQWKGDLNATIQKVFDDKMILISAQRKIKEESISNLSVRDIQELCLGSRCIPNSDFGLLESLTLDKCQFLSDVLLPFNLLSFLTNLEKLDVRNCDSVKIIFDVKCTTQDREVAYVGPTLPFSLKKLTLINLPKLKNVWNEDPQVILSMHHLQKVCVKECEGLTSVFPPSKDKYLVKLKHLEVKGCKRLMTIFAEDNIDPRTKLELTCPFVRSLELQGLSSFKYFYYNSLYCEIFTYLESHTMNQVGTEKLFKCLSLGENGVDMILQREFKRNILHNIKALTLCLGSDVFRYKILEKVPNIEKLVVCYGSFKKMFCRESPDNVLQQLKVLRLEFLLELVFIGLENSWTDSFVRNLEIFEVINCPSLKNLVSSTVSFSNLRCLKVKNCPSLSYLLTSSTAKCLGKLKRMEIKWCNSIEEIVSGKLFQVKLFEEVIQVKIDINSTMRKKYLRKLIIPNLEHLTVGKNELKMIVDGEFQRNLLDKLKVLGLCFDIECDEFPDYGFLQQLPNVKKLVVCSSSFKGIFFDRRPNNCELLSQLKELRLESLEELVSIGLENSWTEAFVRKLETFEVISCSSLENLVACTVSFSNLICLKVESCDNLSYMFTSSTAKSLGQVQRMEINNCKSIVEIVSREREETDENEIIFSQLNCLKLDSLLNLRWFYRGRLSFPSLEELSVIDCDVMVTLCPSTLKADKLSQVTIGYDNIPLETNLNSTTLKKFKTEISELEKLELKSRPKLAEIWHEFCFSELATLIVEDCQFLSDEVLPFRLLPLLPKLKTLQVRNCDNVKVIFDVKSTQERLITFPLKKLVLSKLPNLENVWNEDTRGILSMRHLEQVFVDTCKSLKSVFPASIGKELVNLEDLVVKDCEGLMAIVAEESDENEEIIFKRLQCHHFSYSIVHSDADGDSDHDFKKFDSYKERYCVQLLDLLTVVAFTKIMKLPKYNLKFYIAQV</sequence>
<dbReference type="PANTHER" id="PTHR33463:SF196">
    <property type="entry name" value="NB-ARC DOMAIN DISEASE RESISTANCE PROTEIN"/>
    <property type="match status" value="1"/>
</dbReference>
<evidence type="ECO:0000313" key="6">
    <source>
        <dbReference type="Proteomes" id="UP000743370"/>
    </source>
</evidence>
<dbReference type="InterPro" id="IPR050905">
    <property type="entry name" value="Plant_NBS-LRR"/>
</dbReference>
<evidence type="ECO:0000259" key="4">
    <source>
        <dbReference type="SMART" id="SM00382"/>
    </source>
</evidence>
<evidence type="ECO:0000256" key="2">
    <source>
        <dbReference type="ARBA" id="ARBA00022821"/>
    </source>
</evidence>
<organism evidence="5 6">
    <name type="scientific">Phaseolus angularis</name>
    <name type="common">Azuki bean</name>
    <name type="synonym">Vigna angularis</name>
    <dbReference type="NCBI Taxonomy" id="3914"/>
    <lineage>
        <taxon>Eukaryota</taxon>
        <taxon>Viridiplantae</taxon>
        <taxon>Streptophyta</taxon>
        <taxon>Embryophyta</taxon>
        <taxon>Tracheophyta</taxon>
        <taxon>Spermatophyta</taxon>
        <taxon>Magnoliopsida</taxon>
        <taxon>eudicotyledons</taxon>
        <taxon>Gunneridae</taxon>
        <taxon>Pentapetalae</taxon>
        <taxon>rosids</taxon>
        <taxon>fabids</taxon>
        <taxon>Fabales</taxon>
        <taxon>Fabaceae</taxon>
        <taxon>Papilionoideae</taxon>
        <taxon>50 kb inversion clade</taxon>
        <taxon>NPAAA clade</taxon>
        <taxon>indigoferoid/millettioid clade</taxon>
        <taxon>Phaseoleae</taxon>
        <taxon>Vigna</taxon>
    </lineage>
</organism>
<name>A0A8T0JTY1_PHAAN</name>
<feature type="coiled-coil region" evidence="3">
    <location>
        <begin position="26"/>
        <end position="60"/>
    </location>
</feature>
<evidence type="ECO:0000256" key="1">
    <source>
        <dbReference type="ARBA" id="ARBA00008894"/>
    </source>
</evidence>
<dbReference type="PANTHER" id="PTHR33463">
    <property type="entry name" value="NB-ARC DOMAIN-CONTAINING PROTEIN-RELATED"/>
    <property type="match status" value="1"/>
</dbReference>
<comment type="caution">
    <text evidence="5">The sequence shown here is derived from an EMBL/GenBank/DDBJ whole genome shotgun (WGS) entry which is preliminary data.</text>
</comment>
<dbReference type="Gene3D" id="3.40.50.300">
    <property type="entry name" value="P-loop containing nucleotide triphosphate hydrolases"/>
    <property type="match status" value="1"/>
</dbReference>
<evidence type="ECO:0000313" key="5">
    <source>
        <dbReference type="EMBL" id="KAG2380647.1"/>
    </source>
</evidence>
<dbReference type="InterPro" id="IPR057135">
    <property type="entry name" value="At4g27190-like_LRR"/>
</dbReference>
<dbReference type="PRINTS" id="PR00364">
    <property type="entry name" value="DISEASERSIST"/>
</dbReference>